<name>A0A1H3M047_9FIRM</name>
<sequence length="241" mass="26821">MRILVVNDYNEMKNKAANIIASQMVLKPNSVLGLATGSTPLGTYEELVRLYKIGIISFSEITSFNLDEYYGLSKNNNQSYNYYMYMNLFNHVDIDEDNVHIPDGMCENIERECADYERKIKESGGIDLQLLGIGRNGHIGFNEPSDSFQLNTHLVQLDEDTIEANSRFFASIDEVPTRAISMGIGSILRAKKIVLLASGEEKADAIYDTVKGPITPKVPASILQLHPDVVIIADKEAASRL</sequence>
<keyword evidence="7" id="KW-1185">Reference proteome</keyword>
<dbReference type="NCBIfam" id="TIGR00502">
    <property type="entry name" value="nagB"/>
    <property type="match status" value="1"/>
</dbReference>
<dbReference type="InterPro" id="IPR018321">
    <property type="entry name" value="Glucosamine6P_isomerase_CS"/>
</dbReference>
<dbReference type="RefSeq" id="WP_091727227.1">
    <property type="nucleotide sequence ID" value="NZ_FNQE01000005.1"/>
</dbReference>
<reference evidence="6 7" key="1">
    <citation type="submission" date="2016-10" db="EMBL/GenBank/DDBJ databases">
        <authorList>
            <person name="de Groot N.N."/>
        </authorList>
    </citation>
    <scope>NUCLEOTIDE SEQUENCE [LARGE SCALE GENOMIC DNA]</scope>
    <source>
        <strain evidence="6 7">DSM 21650</strain>
    </source>
</reference>
<evidence type="ECO:0000256" key="4">
    <source>
        <dbReference type="HAMAP-Rule" id="MF_01241"/>
    </source>
</evidence>
<dbReference type="InterPro" id="IPR006148">
    <property type="entry name" value="Glc/Gal-6P_isomerase"/>
</dbReference>
<dbReference type="Gene3D" id="3.40.50.1360">
    <property type="match status" value="1"/>
</dbReference>
<dbReference type="GO" id="GO:0019262">
    <property type="term" value="P:N-acetylneuraminate catabolic process"/>
    <property type="evidence" value="ECO:0007669"/>
    <property type="project" value="UniProtKB-UniRule"/>
</dbReference>
<dbReference type="FunFam" id="3.40.50.1360:FF:000003">
    <property type="entry name" value="Glucosamine-6-phosphate deaminase"/>
    <property type="match status" value="1"/>
</dbReference>
<comment type="function">
    <text evidence="4">Catalyzes the reversible isomerization-deamination of glucosamine 6-phosphate (GlcN6P) to form fructose 6-phosphate (Fru6P) and ammonium ion.</text>
</comment>
<comment type="similarity">
    <text evidence="4">Belongs to the glucosamine/galactosamine-6-phosphate isomerase family. NagB subfamily.</text>
</comment>
<dbReference type="PANTHER" id="PTHR11280">
    <property type="entry name" value="GLUCOSAMINE-6-PHOSPHATE ISOMERASE"/>
    <property type="match status" value="1"/>
</dbReference>
<dbReference type="GO" id="GO:0006043">
    <property type="term" value="P:glucosamine catabolic process"/>
    <property type="evidence" value="ECO:0007669"/>
    <property type="project" value="TreeGrafter"/>
</dbReference>
<dbReference type="InterPro" id="IPR004547">
    <property type="entry name" value="Glucosamine6P_isomerase"/>
</dbReference>
<keyword evidence="3 4" id="KW-0119">Carbohydrate metabolism</keyword>
<proteinExistence type="inferred from homology"/>
<evidence type="ECO:0000256" key="3">
    <source>
        <dbReference type="ARBA" id="ARBA00023277"/>
    </source>
</evidence>
<feature type="active site" description="Proton acceptor; for ring-opening step" evidence="4">
    <location>
        <position position="138"/>
    </location>
</feature>
<dbReference type="GO" id="GO:0006046">
    <property type="term" value="P:N-acetylglucosamine catabolic process"/>
    <property type="evidence" value="ECO:0007669"/>
    <property type="project" value="UniProtKB-UniRule"/>
</dbReference>
<comment type="caution">
    <text evidence="4">Lacks conserved residue(s) required for the propagation of feature annotation.</text>
</comment>
<evidence type="ECO:0000256" key="2">
    <source>
        <dbReference type="ARBA" id="ARBA00022801"/>
    </source>
</evidence>
<dbReference type="GO" id="GO:0005975">
    <property type="term" value="P:carbohydrate metabolic process"/>
    <property type="evidence" value="ECO:0007669"/>
    <property type="project" value="InterPro"/>
</dbReference>
<dbReference type="PANTHER" id="PTHR11280:SF5">
    <property type="entry name" value="GLUCOSAMINE-6-PHOSPHATE ISOMERASE"/>
    <property type="match status" value="1"/>
</dbReference>
<dbReference type="STRING" id="415015.SAMN05660462_00677"/>
<comment type="catalytic activity">
    <reaction evidence="1 4">
        <text>alpha-D-glucosamine 6-phosphate + H2O = beta-D-fructose 6-phosphate + NH4(+)</text>
        <dbReference type="Rhea" id="RHEA:12172"/>
        <dbReference type="ChEBI" id="CHEBI:15377"/>
        <dbReference type="ChEBI" id="CHEBI:28938"/>
        <dbReference type="ChEBI" id="CHEBI:57634"/>
        <dbReference type="ChEBI" id="CHEBI:75989"/>
        <dbReference type="EC" id="3.5.99.6"/>
    </reaction>
</comment>
<feature type="active site" description="Proton acceptor; for enolization step" evidence="4">
    <location>
        <position position="67"/>
    </location>
</feature>
<dbReference type="CDD" id="cd01399">
    <property type="entry name" value="GlcN6P_deaminase"/>
    <property type="match status" value="1"/>
</dbReference>
<evidence type="ECO:0000313" key="7">
    <source>
        <dbReference type="Proteomes" id="UP000198625"/>
    </source>
</evidence>
<keyword evidence="2 4" id="KW-0378">Hydrolase</keyword>
<dbReference type="AlphaFoldDB" id="A0A1H3M047"/>
<dbReference type="GO" id="GO:0005737">
    <property type="term" value="C:cytoplasm"/>
    <property type="evidence" value="ECO:0007669"/>
    <property type="project" value="TreeGrafter"/>
</dbReference>
<dbReference type="EMBL" id="FNQE01000005">
    <property type="protein sequence ID" value="SDY69953.1"/>
    <property type="molecule type" value="Genomic_DNA"/>
</dbReference>
<protein>
    <recommendedName>
        <fullName evidence="4">Glucosamine-6-phosphate deaminase</fullName>
        <ecNumber evidence="4">3.5.99.6</ecNumber>
    </recommendedName>
    <alternativeName>
        <fullName evidence="4">GlcN6P deaminase</fullName>
        <shortName evidence="4">GNPDA</shortName>
    </alternativeName>
    <alternativeName>
        <fullName evidence="4">Glucosamine-6-phosphate isomerase</fullName>
    </alternativeName>
</protein>
<dbReference type="SUPFAM" id="SSF100950">
    <property type="entry name" value="NagB/RpiA/CoA transferase-like"/>
    <property type="match status" value="1"/>
</dbReference>
<evidence type="ECO:0000313" key="6">
    <source>
        <dbReference type="EMBL" id="SDY69953.1"/>
    </source>
</evidence>
<dbReference type="OrthoDB" id="9791139at2"/>
<dbReference type="UniPathway" id="UPA00629">
    <property type="reaction ID" value="UER00684"/>
</dbReference>
<dbReference type="InterPro" id="IPR037171">
    <property type="entry name" value="NagB/RpiA_transferase-like"/>
</dbReference>
<dbReference type="GO" id="GO:0004342">
    <property type="term" value="F:glucosamine-6-phosphate deaminase activity"/>
    <property type="evidence" value="ECO:0007669"/>
    <property type="project" value="UniProtKB-UniRule"/>
</dbReference>
<dbReference type="HAMAP" id="MF_01241">
    <property type="entry name" value="GlcN6P_deamin"/>
    <property type="match status" value="1"/>
</dbReference>
<dbReference type="PROSITE" id="PS01161">
    <property type="entry name" value="GLC_GALNAC_ISOMERASE"/>
    <property type="match status" value="1"/>
</dbReference>
<organism evidence="6 7">
    <name type="scientific">Proteiniborus ethanoligenes</name>
    <dbReference type="NCBI Taxonomy" id="415015"/>
    <lineage>
        <taxon>Bacteria</taxon>
        <taxon>Bacillati</taxon>
        <taxon>Bacillota</taxon>
        <taxon>Clostridia</taxon>
        <taxon>Eubacteriales</taxon>
        <taxon>Proteiniborus</taxon>
    </lineage>
</organism>
<gene>
    <name evidence="4" type="primary">nagB</name>
    <name evidence="6" type="ORF">SAMN05660462_00677</name>
</gene>
<dbReference type="EC" id="3.5.99.6" evidence="4"/>
<feature type="active site" description="For ring-opening step" evidence="4">
    <location>
        <position position="143"/>
    </location>
</feature>
<dbReference type="Pfam" id="PF01182">
    <property type="entry name" value="Glucosamine_iso"/>
    <property type="match status" value="1"/>
</dbReference>
<feature type="domain" description="Glucosamine/galactosamine-6-phosphate isomerase" evidence="5">
    <location>
        <begin position="16"/>
        <end position="224"/>
    </location>
</feature>
<feature type="active site" description="For ring-opening step" evidence="4">
    <location>
        <position position="136"/>
    </location>
</feature>
<comment type="pathway">
    <text evidence="4">Amino-sugar metabolism; N-acetylneuraminate degradation; D-fructose 6-phosphate from N-acetylneuraminate: step 5/5.</text>
</comment>
<evidence type="ECO:0000259" key="5">
    <source>
        <dbReference type="Pfam" id="PF01182"/>
    </source>
</evidence>
<dbReference type="GO" id="GO:0042802">
    <property type="term" value="F:identical protein binding"/>
    <property type="evidence" value="ECO:0007669"/>
    <property type="project" value="TreeGrafter"/>
</dbReference>
<accession>A0A1H3M047</accession>
<dbReference type="Proteomes" id="UP000198625">
    <property type="component" value="Unassembled WGS sequence"/>
</dbReference>
<evidence type="ECO:0000256" key="1">
    <source>
        <dbReference type="ARBA" id="ARBA00000644"/>
    </source>
</evidence>
<dbReference type="NCBIfam" id="NF001684">
    <property type="entry name" value="PRK00443.1-4"/>
    <property type="match status" value="1"/>
</dbReference>